<gene>
    <name evidence="2" type="ORF">ACFOGH_19230</name>
</gene>
<keyword evidence="1" id="KW-0472">Membrane</keyword>
<accession>A0ABV7J2S9</accession>
<reference evidence="3" key="1">
    <citation type="journal article" date="2019" name="Int. J. Syst. Evol. Microbiol.">
        <title>The Global Catalogue of Microorganisms (GCM) 10K type strain sequencing project: providing services to taxonomists for standard genome sequencing and annotation.</title>
        <authorList>
            <consortium name="The Broad Institute Genomics Platform"/>
            <consortium name="The Broad Institute Genome Sequencing Center for Infectious Disease"/>
            <person name="Wu L."/>
            <person name="Ma J."/>
        </authorList>
    </citation>
    <scope>NUCLEOTIDE SEQUENCE [LARGE SCALE GENOMIC DNA]</scope>
    <source>
        <strain evidence="3">KCTC 52039</strain>
    </source>
</reference>
<keyword evidence="3" id="KW-1185">Reference proteome</keyword>
<organism evidence="2 3">
    <name type="scientific">Cypionkella sinensis</name>
    <dbReference type="NCBI Taxonomy" id="1756043"/>
    <lineage>
        <taxon>Bacteria</taxon>
        <taxon>Pseudomonadati</taxon>
        <taxon>Pseudomonadota</taxon>
        <taxon>Alphaproteobacteria</taxon>
        <taxon>Rhodobacterales</taxon>
        <taxon>Paracoccaceae</taxon>
        <taxon>Cypionkella</taxon>
    </lineage>
</organism>
<evidence type="ECO:0000313" key="2">
    <source>
        <dbReference type="EMBL" id="MFC3183141.1"/>
    </source>
</evidence>
<proteinExistence type="predicted"/>
<dbReference type="EMBL" id="JBHRTO010000002">
    <property type="protein sequence ID" value="MFC3183141.1"/>
    <property type="molecule type" value="Genomic_DNA"/>
</dbReference>
<keyword evidence="1" id="KW-1133">Transmembrane helix</keyword>
<dbReference type="Proteomes" id="UP001595547">
    <property type="component" value="Unassembled WGS sequence"/>
</dbReference>
<evidence type="ECO:0000313" key="3">
    <source>
        <dbReference type="Proteomes" id="UP001595547"/>
    </source>
</evidence>
<feature type="transmembrane region" description="Helical" evidence="1">
    <location>
        <begin position="61"/>
        <end position="87"/>
    </location>
</feature>
<keyword evidence="1" id="KW-0812">Transmembrane</keyword>
<feature type="transmembrane region" description="Helical" evidence="1">
    <location>
        <begin position="30"/>
        <end position="49"/>
    </location>
</feature>
<protein>
    <recommendedName>
        <fullName evidence="4">Yip1 domain-containing protein</fullName>
    </recommendedName>
</protein>
<dbReference type="RefSeq" id="WP_380074795.1">
    <property type="nucleotide sequence ID" value="NZ_JBHRTO010000002.1"/>
</dbReference>
<sequence>MMEDKVSVSPVPRPSWLPSLLLPPPMPWGLVRWVALPLAVLIWALAVFWRAPVLLGQQGVVFVVSALTAVPFALVLAYGIATLVVLFGVNRHRLRRVFRPNWGRVIGAVALALVTPFAVFDWLPAILGGVTAILFVPMALSNGDVGGFGIVAVAVGLWYSVAALIVSGTRSRWLRFGLFCLMFWSGYAGLVLFTGVRHFSL</sequence>
<evidence type="ECO:0000256" key="1">
    <source>
        <dbReference type="SAM" id="Phobius"/>
    </source>
</evidence>
<feature type="transmembrane region" description="Helical" evidence="1">
    <location>
        <begin position="173"/>
        <end position="196"/>
    </location>
</feature>
<name>A0ABV7J2S9_9RHOB</name>
<feature type="transmembrane region" description="Helical" evidence="1">
    <location>
        <begin position="108"/>
        <end position="136"/>
    </location>
</feature>
<evidence type="ECO:0008006" key="4">
    <source>
        <dbReference type="Google" id="ProtNLM"/>
    </source>
</evidence>
<comment type="caution">
    <text evidence="2">The sequence shown here is derived from an EMBL/GenBank/DDBJ whole genome shotgun (WGS) entry which is preliminary data.</text>
</comment>
<feature type="transmembrane region" description="Helical" evidence="1">
    <location>
        <begin position="148"/>
        <end position="166"/>
    </location>
</feature>